<evidence type="ECO:0000256" key="1">
    <source>
        <dbReference type="ARBA" id="ARBA00001946"/>
    </source>
</evidence>
<evidence type="ECO:0000256" key="3">
    <source>
        <dbReference type="ARBA" id="ARBA00022679"/>
    </source>
</evidence>
<evidence type="ECO:0000256" key="2">
    <source>
        <dbReference type="ARBA" id="ARBA00006706"/>
    </source>
</evidence>
<evidence type="ECO:0000313" key="7">
    <source>
        <dbReference type="EMBL" id="PWK78612.1"/>
    </source>
</evidence>
<accession>A0A316HUG7</accession>
<dbReference type="InterPro" id="IPR008949">
    <property type="entry name" value="Isoprenoid_synthase_dom_sf"/>
</dbReference>
<dbReference type="GO" id="GO:0046872">
    <property type="term" value="F:metal ion binding"/>
    <property type="evidence" value="ECO:0007669"/>
    <property type="project" value="UniProtKB-KW"/>
</dbReference>
<dbReference type="CDD" id="cd00685">
    <property type="entry name" value="Trans_IPPS_HT"/>
    <property type="match status" value="1"/>
</dbReference>
<sequence>MTLHVPDTAGVTPASRVAADSDAFAEQCERAWSEYRTWLCEELERRVGLVQGEPGEITRHALLPPGKMVRPILLLESAAAVGGRPDQALPAAVGVEYAHVASLVHDDIIDRDEIRRGRPSVQHRYGTEKAILIGDMLIVGAFDCLSSCAERGMPDARIVAALRLMCEFEEMAGKGVVLEVNLVGDASCEVSTYLEMIEAKTASLFRVACESGAVLGGGGRTEVESLGRFGTELGMAFQIVDDLLPFVSTSATAGKSALSDLRNRRPTLPVLLAYRAARRRERILVKKVLAGVVPPMVAYPLIRAVLRRTGAVDRALRMAEGHVDTARAALTALPDSPARHRLARLLDQVPHRVR</sequence>
<dbReference type="Gene3D" id="1.10.600.10">
    <property type="entry name" value="Farnesyl Diphosphate Synthase"/>
    <property type="match status" value="1"/>
</dbReference>
<dbReference type="SUPFAM" id="SSF48576">
    <property type="entry name" value="Terpenoid synthases"/>
    <property type="match status" value="1"/>
</dbReference>
<comment type="cofactor">
    <cofactor evidence="1">
        <name>Mg(2+)</name>
        <dbReference type="ChEBI" id="CHEBI:18420"/>
    </cofactor>
</comment>
<evidence type="ECO:0000256" key="5">
    <source>
        <dbReference type="ARBA" id="ARBA00022842"/>
    </source>
</evidence>
<dbReference type="EMBL" id="QGHB01000026">
    <property type="protein sequence ID" value="PWK78612.1"/>
    <property type="molecule type" value="Genomic_DNA"/>
</dbReference>
<comment type="similarity">
    <text evidence="2 6">Belongs to the FPP/GGPP synthase family.</text>
</comment>
<dbReference type="PROSITE" id="PS00723">
    <property type="entry name" value="POLYPRENYL_SYNTHASE_1"/>
    <property type="match status" value="1"/>
</dbReference>
<dbReference type="SFLD" id="SFLDS00005">
    <property type="entry name" value="Isoprenoid_Synthase_Type_I"/>
    <property type="match status" value="1"/>
</dbReference>
<keyword evidence="5" id="KW-0460">Magnesium</keyword>
<dbReference type="PANTHER" id="PTHR12001">
    <property type="entry name" value="GERANYLGERANYL PYROPHOSPHATE SYNTHASE"/>
    <property type="match status" value="1"/>
</dbReference>
<name>A0A316HUG7_9PSEU</name>
<keyword evidence="4" id="KW-0479">Metal-binding</keyword>
<dbReference type="GO" id="GO:0008299">
    <property type="term" value="P:isoprenoid biosynthetic process"/>
    <property type="evidence" value="ECO:0007669"/>
    <property type="project" value="InterPro"/>
</dbReference>
<reference evidence="7 8" key="1">
    <citation type="submission" date="2018-05" db="EMBL/GenBank/DDBJ databases">
        <title>Genomic Encyclopedia of Type Strains, Phase IV (KMG-IV): sequencing the most valuable type-strain genomes for metagenomic binning, comparative biology and taxonomic classification.</title>
        <authorList>
            <person name="Goeker M."/>
        </authorList>
    </citation>
    <scope>NUCLEOTIDE SEQUENCE [LARGE SCALE GENOMIC DNA]</scope>
    <source>
        <strain evidence="7 8">DSM 45480</strain>
    </source>
</reference>
<protein>
    <submittedName>
        <fullName evidence="7">Geranylgeranyl diphosphate synthase type I</fullName>
    </submittedName>
</protein>
<dbReference type="InterPro" id="IPR000092">
    <property type="entry name" value="Polyprenyl_synt"/>
</dbReference>
<evidence type="ECO:0000256" key="6">
    <source>
        <dbReference type="RuleBase" id="RU004466"/>
    </source>
</evidence>
<dbReference type="Pfam" id="PF00348">
    <property type="entry name" value="polyprenyl_synt"/>
    <property type="match status" value="1"/>
</dbReference>
<dbReference type="Proteomes" id="UP000246005">
    <property type="component" value="Unassembled WGS sequence"/>
</dbReference>
<evidence type="ECO:0000313" key="8">
    <source>
        <dbReference type="Proteomes" id="UP000246005"/>
    </source>
</evidence>
<organism evidence="7 8">
    <name type="scientific">Lentzea atacamensis</name>
    <dbReference type="NCBI Taxonomy" id="531938"/>
    <lineage>
        <taxon>Bacteria</taxon>
        <taxon>Bacillati</taxon>
        <taxon>Actinomycetota</taxon>
        <taxon>Actinomycetes</taxon>
        <taxon>Pseudonocardiales</taxon>
        <taxon>Pseudonocardiaceae</taxon>
        <taxon>Lentzea</taxon>
    </lineage>
</organism>
<dbReference type="GO" id="GO:0004659">
    <property type="term" value="F:prenyltransferase activity"/>
    <property type="evidence" value="ECO:0007669"/>
    <property type="project" value="InterPro"/>
</dbReference>
<dbReference type="PANTHER" id="PTHR12001:SF69">
    <property type="entry name" value="ALL TRANS-POLYPRENYL-DIPHOSPHATE SYNTHASE PDSS1"/>
    <property type="match status" value="1"/>
</dbReference>
<dbReference type="RefSeq" id="WP_146231925.1">
    <property type="nucleotide sequence ID" value="NZ_QGHB01000026.1"/>
</dbReference>
<dbReference type="SFLD" id="SFLDG01017">
    <property type="entry name" value="Polyprenyl_Transferase_Like"/>
    <property type="match status" value="1"/>
</dbReference>
<comment type="caution">
    <text evidence="7">The sequence shown here is derived from an EMBL/GenBank/DDBJ whole genome shotgun (WGS) entry which is preliminary data.</text>
</comment>
<dbReference type="InterPro" id="IPR033749">
    <property type="entry name" value="Polyprenyl_synt_CS"/>
</dbReference>
<keyword evidence="3 6" id="KW-0808">Transferase</keyword>
<proteinExistence type="inferred from homology"/>
<evidence type="ECO:0000256" key="4">
    <source>
        <dbReference type="ARBA" id="ARBA00022723"/>
    </source>
</evidence>
<gene>
    <name evidence="7" type="ORF">C8D88_1264</name>
</gene>
<dbReference type="AlphaFoldDB" id="A0A316HUG7"/>